<sequence>MDPSFQEYFNNVEVYDEEAEQAPAKSEVDTIQAFLSGNLPANEAAQLLARRPTQPTVALTKKLRMSMLWSFINNIAVAFPSTQPLIVDLLKEIRKSEPVGAHRDPANREANWSTLGTWLIKWGDSINNYESGYLWPASESGAEAALWPRVTAYSARLVATRDPIIGNAFFVLRCCPSIVRALDTDQALQYEEYRPDIIAAAQVFILCPQQLLERCQAEDSIDWLAEEHTKGNILWHGNITKLSVERWKHWKARWQAIKESETLEDGIKKLASESLDGINLAESK</sequence>
<keyword evidence="2" id="KW-1185">Reference proteome</keyword>
<protein>
    <submittedName>
        <fullName evidence="1">Uncharacterized protein</fullName>
    </submittedName>
</protein>
<evidence type="ECO:0000313" key="2">
    <source>
        <dbReference type="Proteomes" id="UP001497700"/>
    </source>
</evidence>
<comment type="caution">
    <text evidence="1">The sequence shown here is derived from an EMBL/GenBank/DDBJ whole genome shotgun (WGS) entry which is preliminary data.</text>
</comment>
<dbReference type="EMBL" id="MU393493">
    <property type="protein sequence ID" value="KAI4864028.1"/>
    <property type="molecule type" value="Genomic_DNA"/>
</dbReference>
<reference evidence="1 2" key="1">
    <citation type="journal article" date="2022" name="New Phytol.">
        <title>Ecological generalism drives hyperdiversity of secondary metabolite gene clusters in xylarialean endophytes.</title>
        <authorList>
            <person name="Franco M.E.E."/>
            <person name="Wisecaver J.H."/>
            <person name="Arnold A.E."/>
            <person name="Ju Y.M."/>
            <person name="Slot J.C."/>
            <person name="Ahrendt S."/>
            <person name="Moore L.P."/>
            <person name="Eastman K.E."/>
            <person name="Scott K."/>
            <person name="Konkel Z."/>
            <person name="Mondo S.J."/>
            <person name="Kuo A."/>
            <person name="Hayes R.D."/>
            <person name="Haridas S."/>
            <person name="Andreopoulos B."/>
            <person name="Riley R."/>
            <person name="LaButti K."/>
            <person name="Pangilinan J."/>
            <person name="Lipzen A."/>
            <person name="Amirebrahimi M."/>
            <person name="Yan J."/>
            <person name="Adam C."/>
            <person name="Keymanesh K."/>
            <person name="Ng V."/>
            <person name="Louie K."/>
            <person name="Northen T."/>
            <person name="Drula E."/>
            <person name="Henrissat B."/>
            <person name="Hsieh H.M."/>
            <person name="Youens-Clark K."/>
            <person name="Lutzoni F."/>
            <person name="Miadlikowska J."/>
            <person name="Eastwood D.C."/>
            <person name="Hamelin R.C."/>
            <person name="Grigoriev I.V."/>
            <person name="U'Ren J.M."/>
        </authorList>
    </citation>
    <scope>NUCLEOTIDE SEQUENCE [LARGE SCALE GENOMIC DNA]</scope>
    <source>
        <strain evidence="1 2">CBS 119005</strain>
    </source>
</reference>
<name>A0ACB9YYJ6_9PEZI</name>
<proteinExistence type="predicted"/>
<organism evidence="1 2">
    <name type="scientific">Hypoxylon rubiginosum</name>
    <dbReference type="NCBI Taxonomy" id="110542"/>
    <lineage>
        <taxon>Eukaryota</taxon>
        <taxon>Fungi</taxon>
        <taxon>Dikarya</taxon>
        <taxon>Ascomycota</taxon>
        <taxon>Pezizomycotina</taxon>
        <taxon>Sordariomycetes</taxon>
        <taxon>Xylariomycetidae</taxon>
        <taxon>Xylariales</taxon>
        <taxon>Hypoxylaceae</taxon>
        <taxon>Hypoxylon</taxon>
    </lineage>
</organism>
<accession>A0ACB9YYJ6</accession>
<gene>
    <name evidence="1" type="ORF">F4820DRAFT_352434</name>
</gene>
<evidence type="ECO:0000313" key="1">
    <source>
        <dbReference type="EMBL" id="KAI4864028.1"/>
    </source>
</evidence>
<dbReference type="Proteomes" id="UP001497700">
    <property type="component" value="Unassembled WGS sequence"/>
</dbReference>